<evidence type="ECO:0000313" key="2">
    <source>
        <dbReference type="Proteomes" id="UP000324595"/>
    </source>
</evidence>
<gene>
    <name evidence="1" type="ORF">LX73_0147</name>
</gene>
<dbReference type="AlphaFoldDB" id="A0A5D3YLZ2"/>
<sequence length="920" mass="108442">MRQYKMSELTEKQIKLLDLLEEDEKLQFYTFERIEGLKWFDELQKRGFLDPERNPEPVPGDKEGFYSIPTWDVLKYLLKTSSQLSEAENDEYIGKYLDFIKAVTLETYEKVPLKRNFRTWWYFAQILSNIPPLYIKKEFIEEIISKWFEDTFDNGLIVDELGNNLLINLIDSDRKDTAHSLFELLVEIKANEESKYQAEKFSFLGDDYQVKKVLENNLEDLAKLGLDAVKTLETKLDFIFDKSDEDLYSNIWRPAIEDHEQNEVGFQKAKNLLIASIRDFLTELLESGDVEKVKKHIDALFESERITFKRIAIHQVTQNWDQLHELTHKFLQEDYFNYKYQHEVYRFLQEHFSDLEEDSQNNVIDIISSIDDYTDDEYKLEQIAYNKIKWLSAIKDSNNSDAARLYKECYEVLGKEPSHPDFSSYMESGFVEDKSPISAQDLITYEAKKLVELLNEFEEDKRNWKGPNKRGLANELFKSIKSNPNKFTSNLDDIIKLKDLYLSQLIKAFSSLWNEEMTYNLKKSLNACLQITETRTDLYEKGHSITIRAICKYITEGTKSDDHAFQEDLLPIIDDTLDNLLTNIDTEDDENLSTSDEVNRAINNNKGHAVEALINYSLRKCRLEDKSKGNHREAWDDLKSYYNAELANLENNNFEFHALITRYLPNVIYLSEDWVEKNLDKIFSTANEVNWKAAINGYSYSKYLHSIFEYLVEANHFTKALDEEKLKFESKKRLLEFAGLNYFRAEESDAISSLIKRWNDEELAKLTWFIWTLREKLDDELKAKVLELWDTLYEKLQDKPLKKTLSNLNYWATYLEGINDKSEQYLLQSAPFACLNYNAPYLVEELSRLVNENPDSIAKIYISMLSNCTPDYDKEHIKHIVQVLKESGYNEKVEQINEHYLSKKRDFIATHLEKINDRKL</sequence>
<dbReference type="EMBL" id="VNHY01000001">
    <property type="protein sequence ID" value="TYP94857.1"/>
    <property type="molecule type" value="Genomic_DNA"/>
</dbReference>
<organism evidence="1 2">
    <name type="scientific">Fodinibius salinus</name>
    <dbReference type="NCBI Taxonomy" id="860790"/>
    <lineage>
        <taxon>Bacteria</taxon>
        <taxon>Pseudomonadati</taxon>
        <taxon>Balneolota</taxon>
        <taxon>Balneolia</taxon>
        <taxon>Balneolales</taxon>
        <taxon>Balneolaceae</taxon>
        <taxon>Fodinibius</taxon>
    </lineage>
</organism>
<accession>A0A5D3YLZ2</accession>
<name>A0A5D3YLZ2_9BACT</name>
<reference evidence="1 2" key="1">
    <citation type="submission" date="2019-07" db="EMBL/GenBank/DDBJ databases">
        <title>Genomic Encyclopedia of Archaeal and Bacterial Type Strains, Phase II (KMG-II): from individual species to whole genera.</title>
        <authorList>
            <person name="Goeker M."/>
        </authorList>
    </citation>
    <scope>NUCLEOTIDE SEQUENCE [LARGE SCALE GENOMIC DNA]</scope>
    <source>
        <strain evidence="1 2">DSM 21935</strain>
    </source>
</reference>
<protein>
    <submittedName>
        <fullName evidence="1">Uncharacterized protein</fullName>
    </submittedName>
</protein>
<comment type="caution">
    <text evidence="1">The sequence shown here is derived from an EMBL/GenBank/DDBJ whole genome shotgun (WGS) entry which is preliminary data.</text>
</comment>
<proteinExistence type="predicted"/>
<keyword evidence="2" id="KW-1185">Reference proteome</keyword>
<dbReference type="Proteomes" id="UP000324595">
    <property type="component" value="Unassembled WGS sequence"/>
</dbReference>
<evidence type="ECO:0000313" key="1">
    <source>
        <dbReference type="EMBL" id="TYP94857.1"/>
    </source>
</evidence>